<dbReference type="InterPro" id="IPR042529">
    <property type="entry name" value="IF_2B-like_C"/>
</dbReference>
<evidence type="ECO:0000256" key="6">
    <source>
        <dbReference type="ARBA" id="ARBA00044208"/>
    </source>
</evidence>
<sequence>VIMEPSHGPNLGLYRVTDLHVDLIEKYKQSKGLGEKKNKVHATFQVLYELLEKSPYETQAGLLHDLTIMVDLLCLESGLLSVRSSCELFKAFVVRKMGEITSQNTLQRVKQEILSGSQVVLHSLEIAHDKIAINAFPYIADGSTIGIFGESSCVLSVLKYASTRRRNLTVIIIATFTMRAEDATFLELARVLSSHNVNVTIMSEGALISHIHSVSFFLLGADMLSKNGGLVNNIGTKNIAIIAKSYRKPLYVATETVKFSNVYMLTNDDIPKTGSRARYSIGNESRLVLTRMGIVFDDSTHDLTEPENISLIFTDEGVHTPESMAGSIVRALYS</sequence>
<dbReference type="InterPro" id="IPR042528">
    <property type="entry name" value="elF-2B_alpha_N"/>
</dbReference>
<reference evidence="10 11" key="2">
    <citation type="journal article" date="2013" name="Genome Biol. Evol.">
        <title>Genome sequencing of Giardia lamblia genotypes A2 and B isolates (DH and GS) and comparative analysis with the genomes of genotypes A1 and E (WB and Pig).</title>
        <authorList>
            <person name="Adam R.D."/>
            <person name="Dahlstrom E.W."/>
            <person name="Martens C.A."/>
            <person name="Bruno D.P."/>
            <person name="Barbian K.D."/>
            <person name="Ricklefs S.M."/>
            <person name="Hernandez M.M."/>
            <person name="Narla N.P."/>
            <person name="Patel R.B."/>
            <person name="Porcella S.F."/>
            <person name="Nash T.E."/>
        </authorList>
    </citation>
    <scope>NUCLEOTIDE SEQUENCE [LARGE SCALE GENOMIC DNA]</scope>
    <source>
        <strain evidence="10 11">GS</strain>
    </source>
</reference>
<dbReference type="SUPFAM" id="SSF100950">
    <property type="entry name" value="NagB/RpiA/CoA transferase-like"/>
    <property type="match status" value="1"/>
</dbReference>
<accession>V6TW32</accession>
<dbReference type="VEuPathDB" id="GiardiaDB:GL50581_2848"/>
<comment type="subcellular location">
    <subcellularLocation>
        <location evidence="1">Cytoplasm</location>
        <location evidence="1">Cytosol</location>
    </subcellularLocation>
</comment>
<comment type="similarity">
    <text evidence="2 9">Belongs to the eIF-2B alpha/beta/delta subunits family.</text>
</comment>
<evidence type="ECO:0000256" key="9">
    <source>
        <dbReference type="RuleBase" id="RU003814"/>
    </source>
</evidence>
<dbReference type="PANTHER" id="PTHR45860:SF1">
    <property type="entry name" value="TRANSLATION INITIATION FACTOR EIF-2B SUBUNIT ALPHA"/>
    <property type="match status" value="1"/>
</dbReference>
<dbReference type="AlphaFoldDB" id="V6TW32"/>
<dbReference type="Gene3D" id="1.20.120.1070">
    <property type="entry name" value="Translation initiation factor eIF-2B, N-terminal domain"/>
    <property type="match status" value="1"/>
</dbReference>
<evidence type="ECO:0000313" key="10">
    <source>
        <dbReference type="EMBL" id="ESU42582.1"/>
    </source>
</evidence>
<dbReference type="OrthoDB" id="10249309at2759"/>
<keyword evidence="5" id="KW-0648">Protein biosynthesis</keyword>
<keyword evidence="3" id="KW-0963">Cytoplasm</keyword>
<organism evidence="10 11">
    <name type="scientific">Giardia intestinalis</name>
    <name type="common">Giardia lamblia</name>
    <dbReference type="NCBI Taxonomy" id="5741"/>
    <lineage>
        <taxon>Eukaryota</taxon>
        <taxon>Metamonada</taxon>
        <taxon>Diplomonadida</taxon>
        <taxon>Hexamitidae</taxon>
        <taxon>Giardiinae</taxon>
        <taxon>Giardia</taxon>
    </lineage>
</organism>
<comment type="caution">
    <text evidence="10">The sequence shown here is derived from an EMBL/GenBank/DDBJ whole genome shotgun (WGS) entry which is preliminary data.</text>
</comment>
<feature type="non-terminal residue" evidence="10">
    <location>
        <position position="1"/>
    </location>
</feature>
<proteinExistence type="inferred from homology"/>
<name>V6TW32_GIAIN</name>
<dbReference type="VEuPathDB" id="GiardiaDB:DHA2_91911"/>
<evidence type="ECO:0000256" key="5">
    <source>
        <dbReference type="ARBA" id="ARBA00022917"/>
    </source>
</evidence>
<evidence type="ECO:0000256" key="3">
    <source>
        <dbReference type="ARBA" id="ARBA00022490"/>
    </source>
</evidence>
<dbReference type="Gene3D" id="3.40.50.10470">
    <property type="entry name" value="Translation initiation factor eif-2b, domain 2"/>
    <property type="match status" value="1"/>
</dbReference>
<dbReference type="FunFam" id="3.40.50.10470:FF:000036">
    <property type="entry name" value="Translation initiation factor eIF-2B alpha subunit"/>
    <property type="match status" value="1"/>
</dbReference>
<dbReference type="GO" id="GO:0003743">
    <property type="term" value="F:translation initiation factor activity"/>
    <property type="evidence" value="ECO:0007669"/>
    <property type="project" value="UniProtKB-KW"/>
</dbReference>
<dbReference type="InterPro" id="IPR037171">
    <property type="entry name" value="NagB/RpiA_transferase-like"/>
</dbReference>
<dbReference type="VEuPathDB" id="GiardiaDB:QR46_4781"/>
<dbReference type="VEuPathDB" id="GiardiaDB:GL50803_0091911"/>
<dbReference type="GO" id="GO:0005085">
    <property type="term" value="F:guanyl-nucleotide exchange factor activity"/>
    <property type="evidence" value="ECO:0007669"/>
    <property type="project" value="TreeGrafter"/>
</dbReference>
<reference evidence="11" key="1">
    <citation type="submission" date="2012-02" db="EMBL/GenBank/DDBJ databases">
        <title>Genome sequencing of Giardia lamblia Genotypes A2 and B isolates (DH and GS) and comparative analysis with the genomes of Genotypes A1 and E (WB and Pig).</title>
        <authorList>
            <person name="Adam R."/>
            <person name="Dahlstrom E."/>
            <person name="Martens C."/>
            <person name="Bruno D."/>
            <person name="Barbian K."/>
            <person name="Porcella S.F."/>
            <person name="Nash T."/>
        </authorList>
    </citation>
    <scope>NUCLEOTIDE SEQUENCE</scope>
    <source>
        <strain evidence="11">GS</strain>
    </source>
</reference>
<evidence type="ECO:0000313" key="11">
    <source>
        <dbReference type="Proteomes" id="UP000018040"/>
    </source>
</evidence>
<evidence type="ECO:0000256" key="1">
    <source>
        <dbReference type="ARBA" id="ARBA00004514"/>
    </source>
</evidence>
<evidence type="ECO:0000256" key="4">
    <source>
        <dbReference type="ARBA" id="ARBA00022540"/>
    </source>
</evidence>
<evidence type="ECO:0000256" key="2">
    <source>
        <dbReference type="ARBA" id="ARBA00007251"/>
    </source>
</evidence>
<dbReference type="InterPro" id="IPR051501">
    <property type="entry name" value="eIF2B_alpha/beta/delta"/>
</dbReference>
<evidence type="ECO:0000256" key="8">
    <source>
        <dbReference type="ARBA" id="ARBA00046432"/>
    </source>
</evidence>
<dbReference type="PANTHER" id="PTHR45860">
    <property type="entry name" value="TRANSLATION INITIATION FACTOR EIF-2B SUBUNIT ALPHA"/>
    <property type="match status" value="1"/>
</dbReference>
<protein>
    <recommendedName>
        <fullName evidence="6">Translation initiation factor eIF2B subunit alpha</fullName>
    </recommendedName>
    <alternativeName>
        <fullName evidence="7">eIF2B GDP-GTP exchange factor subunit alpha</fullName>
    </alternativeName>
</protein>
<evidence type="ECO:0000256" key="7">
    <source>
        <dbReference type="ARBA" id="ARBA00044236"/>
    </source>
</evidence>
<dbReference type="EMBL" id="AHHH01000077">
    <property type="protein sequence ID" value="ESU42582.1"/>
    <property type="molecule type" value="Genomic_DNA"/>
</dbReference>
<dbReference type="GO" id="GO:0005851">
    <property type="term" value="C:eukaryotic translation initiation factor 2B complex"/>
    <property type="evidence" value="ECO:0007669"/>
    <property type="project" value="TreeGrafter"/>
</dbReference>
<gene>
    <name evidence="10" type="ORF">GSB_91911</name>
</gene>
<dbReference type="GO" id="GO:0005829">
    <property type="term" value="C:cytosol"/>
    <property type="evidence" value="ECO:0007669"/>
    <property type="project" value="UniProtKB-SubCell"/>
</dbReference>
<comment type="subunit">
    <text evidence="8">Component of the translation initiation factor 2B (eIF2B) complex which is a heterodecamer of two sets of five different subunits: alpha, beta, gamma, delta and epsilon. Subunits alpha, beta and delta comprise a regulatory subcomplex and subunits epsilon and gamma comprise a catalytic subcomplex. Within the complex, the hexameric regulatory complex resides at the center, with the two heterodimeric catalytic subcomplexes bound on opposite sides.</text>
</comment>
<dbReference type="eggNOG" id="KOG1466">
    <property type="taxonomic scope" value="Eukaryota"/>
</dbReference>
<dbReference type="InterPro" id="IPR000649">
    <property type="entry name" value="IF-2B-related"/>
</dbReference>
<dbReference type="Pfam" id="PF01008">
    <property type="entry name" value="IF-2B"/>
    <property type="match status" value="1"/>
</dbReference>
<dbReference type="Proteomes" id="UP000018040">
    <property type="component" value="Unassembled WGS sequence"/>
</dbReference>
<keyword evidence="4 10" id="KW-0396">Initiation factor</keyword>